<dbReference type="OrthoDB" id="2015720at2759"/>
<gene>
    <name evidence="2" type="ORF">Cgig2_031600</name>
</gene>
<accession>A0A9Q1KCC7</accession>
<evidence type="ECO:0000313" key="2">
    <source>
        <dbReference type="EMBL" id="KAJ8440286.1"/>
    </source>
</evidence>
<evidence type="ECO:0000313" key="3">
    <source>
        <dbReference type="Proteomes" id="UP001153076"/>
    </source>
</evidence>
<feature type="region of interest" description="Disordered" evidence="1">
    <location>
        <begin position="520"/>
        <end position="549"/>
    </location>
</feature>
<keyword evidence="3" id="KW-1185">Reference proteome</keyword>
<feature type="compositionally biased region" description="Acidic residues" evidence="1">
    <location>
        <begin position="527"/>
        <end position="540"/>
    </location>
</feature>
<proteinExistence type="predicted"/>
<dbReference type="Proteomes" id="UP001153076">
    <property type="component" value="Unassembled WGS sequence"/>
</dbReference>
<feature type="compositionally biased region" description="Polar residues" evidence="1">
    <location>
        <begin position="245"/>
        <end position="266"/>
    </location>
</feature>
<name>A0A9Q1KCC7_9CARY</name>
<feature type="compositionally biased region" description="Acidic residues" evidence="1">
    <location>
        <begin position="220"/>
        <end position="237"/>
    </location>
</feature>
<dbReference type="AlphaFoldDB" id="A0A9Q1KCC7"/>
<feature type="compositionally biased region" description="Acidic residues" evidence="1">
    <location>
        <begin position="183"/>
        <end position="213"/>
    </location>
</feature>
<comment type="caution">
    <text evidence="2">The sequence shown here is derived from an EMBL/GenBank/DDBJ whole genome shotgun (WGS) entry which is preliminary data.</text>
</comment>
<evidence type="ECO:0000256" key="1">
    <source>
        <dbReference type="SAM" id="MobiDB-lite"/>
    </source>
</evidence>
<reference evidence="2" key="1">
    <citation type="submission" date="2022-04" db="EMBL/GenBank/DDBJ databases">
        <title>Carnegiea gigantea Genome sequencing and assembly v2.</title>
        <authorList>
            <person name="Copetti D."/>
            <person name="Sanderson M.J."/>
            <person name="Burquez A."/>
            <person name="Wojciechowski M.F."/>
        </authorList>
    </citation>
    <scope>NUCLEOTIDE SEQUENCE</scope>
    <source>
        <strain evidence="2">SGP5-SGP5p</strain>
        <tissue evidence="2">Aerial part</tissue>
    </source>
</reference>
<feature type="region of interest" description="Disordered" evidence="1">
    <location>
        <begin position="177"/>
        <end position="273"/>
    </location>
</feature>
<protein>
    <submittedName>
        <fullName evidence="2">Uncharacterized protein</fullName>
    </submittedName>
</protein>
<dbReference type="EMBL" id="JAKOGI010000194">
    <property type="protein sequence ID" value="KAJ8440286.1"/>
    <property type="molecule type" value="Genomic_DNA"/>
</dbReference>
<sequence length="549" mass="61516">MRLLGSLALFCGWRSSVLLLEVAVLLPIGGRRCYCRLEVTVVVAGWRSSVLLLESLALFCGGLLYTRWRVIGQQLLWFTVTLETRLILSSKLSIDGLVRIREEYFEGLLEPPTVIEEAVLKQLRSALGQAVNTIEQLPLPLRDVMSSGIRVPLKHDVSIQNLRYDVRHYEDIDLNILDMSETREEEESDEEEEEEKEEDEEEFEDFISDEDEELHVGDMCLDDSEDEDDNPDSDDESTPSNTTPNASASPNPTPGTTSIPNCTSPLPNLDGSPFSFPRIQTLVFNSEESPQLDMDASCSISSAVKLENPPNLDSSTEVNSTKRGKTHIWLDGKGLFYPEFHGKVVQKITEIYKGKYDAAYPSWRKIPQLVRDMWFNEVKTQATQSTQATFDGSTPSTPSEPSYDKQMKIWIDANGLTKRGRLCDFGPDIYTNSQGPCSIQNRGKAYTNTFATLVDENKRQEIELHSQKKVLDDVKAKLTLDKKQTKKVQKYAKATQDIQAQMFQWHSLMKTIIPNLPPSIPVIDSLSESEDGGEDDDDDGGGGVGGVDE</sequence>
<organism evidence="2 3">
    <name type="scientific">Carnegiea gigantea</name>
    <dbReference type="NCBI Taxonomy" id="171969"/>
    <lineage>
        <taxon>Eukaryota</taxon>
        <taxon>Viridiplantae</taxon>
        <taxon>Streptophyta</taxon>
        <taxon>Embryophyta</taxon>
        <taxon>Tracheophyta</taxon>
        <taxon>Spermatophyta</taxon>
        <taxon>Magnoliopsida</taxon>
        <taxon>eudicotyledons</taxon>
        <taxon>Gunneridae</taxon>
        <taxon>Pentapetalae</taxon>
        <taxon>Caryophyllales</taxon>
        <taxon>Cactineae</taxon>
        <taxon>Cactaceae</taxon>
        <taxon>Cactoideae</taxon>
        <taxon>Echinocereeae</taxon>
        <taxon>Carnegiea</taxon>
    </lineage>
</organism>